<accession>A0ABU5ZE90</accession>
<organism evidence="1 2">
    <name type="scientific">Capnocytophaga gingivalis</name>
    <dbReference type="NCBI Taxonomy" id="1017"/>
    <lineage>
        <taxon>Bacteria</taxon>
        <taxon>Pseudomonadati</taxon>
        <taxon>Bacteroidota</taxon>
        <taxon>Flavobacteriia</taxon>
        <taxon>Flavobacteriales</taxon>
        <taxon>Flavobacteriaceae</taxon>
        <taxon>Capnocytophaga</taxon>
    </lineage>
</organism>
<proteinExistence type="predicted"/>
<dbReference type="RefSeq" id="WP_298827207.1">
    <property type="nucleotide sequence ID" value="NZ_JAYKBW010000015.1"/>
</dbReference>
<comment type="caution">
    <text evidence="1">The sequence shown here is derived from an EMBL/GenBank/DDBJ whole genome shotgun (WGS) entry which is preliminary data.</text>
</comment>
<sequence length="85" mass="9752">MRKTKWITQKIFSDTAFLLKGVTSLTLYNAANSKVSFRERTLEKGDYYQFDGDGTATDIDFEITFEDGHGEAILDYRALQKCNIE</sequence>
<protein>
    <submittedName>
        <fullName evidence="1">Uncharacterized protein</fullName>
    </submittedName>
</protein>
<evidence type="ECO:0000313" key="1">
    <source>
        <dbReference type="EMBL" id="MEB3076062.1"/>
    </source>
</evidence>
<reference evidence="1 2" key="1">
    <citation type="submission" date="2023-12" db="EMBL/GenBank/DDBJ databases">
        <title>Genomic sequences of Capnocytophaga and Parvimonas strains.</title>
        <authorList>
            <person name="Watt R.M."/>
            <person name="Wang M."/>
            <person name="Yang T."/>
            <person name="Tong W.M."/>
        </authorList>
    </citation>
    <scope>NUCLEOTIDE SEQUENCE [LARGE SCALE GENOMIC DNA]</scope>
    <source>
        <strain evidence="1 2">CCUG 13096</strain>
    </source>
</reference>
<dbReference type="Proteomes" id="UP001311730">
    <property type="component" value="Unassembled WGS sequence"/>
</dbReference>
<keyword evidence="2" id="KW-1185">Reference proteome</keyword>
<evidence type="ECO:0000313" key="2">
    <source>
        <dbReference type="Proteomes" id="UP001311730"/>
    </source>
</evidence>
<name>A0ABU5ZE90_9FLAO</name>
<gene>
    <name evidence="1" type="ORF">VJJ08_12255</name>
</gene>
<dbReference type="EMBL" id="JAYKBW010000015">
    <property type="protein sequence ID" value="MEB3076062.1"/>
    <property type="molecule type" value="Genomic_DNA"/>
</dbReference>